<reference evidence="2 3" key="1">
    <citation type="submission" date="2024-01" db="EMBL/GenBank/DDBJ databases">
        <title>The complete chloroplast genome sequence of Lithospermum erythrorhizon: insights into the phylogenetic relationship among Boraginaceae species and the maternal lineages of purple gromwells.</title>
        <authorList>
            <person name="Okada T."/>
            <person name="Watanabe K."/>
        </authorList>
    </citation>
    <scope>NUCLEOTIDE SEQUENCE [LARGE SCALE GENOMIC DNA]</scope>
</reference>
<dbReference type="InterPro" id="IPR013955">
    <property type="entry name" value="Rep_factor-A_C"/>
</dbReference>
<dbReference type="AlphaFoldDB" id="A0AAV3Q710"/>
<proteinExistence type="predicted"/>
<dbReference type="SUPFAM" id="SSF50249">
    <property type="entry name" value="Nucleic acid-binding proteins"/>
    <property type="match status" value="1"/>
</dbReference>
<dbReference type="Proteomes" id="UP001454036">
    <property type="component" value="Unassembled WGS sequence"/>
</dbReference>
<sequence>MTLLQGPSLMEATKTHSVVVGKRLSIATYKGTALSQVDKGETPTLTVAELENISKPGDYWVKGFLQIADVNQKFDYIGCSNCHSKTSADEEDIPYTCCTCLKEVKTTSWPLIVMTITDHTNAIRVLAIENITERILQTTASQIFKITNLGQIYEVDAIKSDFQDKVFLMLLHRTYGKQNENQRKMLVVAFYDMHSYAAP</sequence>
<evidence type="ECO:0000259" key="1">
    <source>
        <dbReference type="Pfam" id="PF08646"/>
    </source>
</evidence>
<organism evidence="2 3">
    <name type="scientific">Lithospermum erythrorhizon</name>
    <name type="common">Purple gromwell</name>
    <name type="synonym">Lithospermum officinale var. erythrorhizon</name>
    <dbReference type="NCBI Taxonomy" id="34254"/>
    <lineage>
        <taxon>Eukaryota</taxon>
        <taxon>Viridiplantae</taxon>
        <taxon>Streptophyta</taxon>
        <taxon>Embryophyta</taxon>
        <taxon>Tracheophyta</taxon>
        <taxon>Spermatophyta</taxon>
        <taxon>Magnoliopsida</taxon>
        <taxon>eudicotyledons</taxon>
        <taxon>Gunneridae</taxon>
        <taxon>Pentapetalae</taxon>
        <taxon>asterids</taxon>
        <taxon>lamiids</taxon>
        <taxon>Boraginales</taxon>
        <taxon>Boraginaceae</taxon>
        <taxon>Boraginoideae</taxon>
        <taxon>Lithospermeae</taxon>
        <taxon>Lithospermum</taxon>
    </lineage>
</organism>
<dbReference type="Pfam" id="PF08646">
    <property type="entry name" value="Rep_fac-A_C"/>
    <property type="match status" value="1"/>
</dbReference>
<keyword evidence="3" id="KW-1185">Reference proteome</keyword>
<dbReference type="EMBL" id="BAABME010003705">
    <property type="protein sequence ID" value="GAA0159839.1"/>
    <property type="molecule type" value="Genomic_DNA"/>
</dbReference>
<accession>A0AAV3Q710</accession>
<feature type="domain" description="Replication factor A C-terminal" evidence="1">
    <location>
        <begin position="64"/>
        <end position="186"/>
    </location>
</feature>
<protein>
    <recommendedName>
        <fullName evidence="1">Replication factor A C-terminal domain-containing protein</fullName>
    </recommendedName>
</protein>
<evidence type="ECO:0000313" key="3">
    <source>
        <dbReference type="Proteomes" id="UP001454036"/>
    </source>
</evidence>
<name>A0AAV3Q710_LITER</name>
<dbReference type="Gene3D" id="2.40.50.140">
    <property type="entry name" value="Nucleic acid-binding proteins"/>
    <property type="match status" value="1"/>
</dbReference>
<comment type="caution">
    <text evidence="2">The sequence shown here is derived from an EMBL/GenBank/DDBJ whole genome shotgun (WGS) entry which is preliminary data.</text>
</comment>
<evidence type="ECO:0000313" key="2">
    <source>
        <dbReference type="EMBL" id="GAA0159839.1"/>
    </source>
</evidence>
<gene>
    <name evidence="2" type="ORF">LIER_16532</name>
</gene>
<dbReference type="InterPro" id="IPR012340">
    <property type="entry name" value="NA-bd_OB-fold"/>
</dbReference>